<organism evidence="2 3">
    <name type="scientific">Acetobacter musti</name>
    <dbReference type="NCBI Taxonomy" id="864732"/>
    <lineage>
        <taxon>Bacteria</taxon>
        <taxon>Pseudomonadati</taxon>
        <taxon>Pseudomonadota</taxon>
        <taxon>Alphaproteobacteria</taxon>
        <taxon>Acetobacterales</taxon>
        <taxon>Acetobacteraceae</taxon>
        <taxon>Acetobacter</taxon>
    </lineage>
</organism>
<dbReference type="PANTHER" id="PTHR36919:SF2">
    <property type="entry name" value="BLL6627 PROTEIN"/>
    <property type="match status" value="1"/>
</dbReference>
<dbReference type="EMBL" id="WOTB01000006">
    <property type="protein sequence ID" value="NHN84383.1"/>
    <property type="molecule type" value="Genomic_DNA"/>
</dbReference>
<proteinExistence type="predicted"/>
<evidence type="ECO:0000313" key="3">
    <source>
        <dbReference type="Proteomes" id="UP000635278"/>
    </source>
</evidence>
<dbReference type="Gene3D" id="2.40.128.520">
    <property type="match status" value="1"/>
</dbReference>
<evidence type="ECO:0000259" key="1">
    <source>
        <dbReference type="Pfam" id="PF09917"/>
    </source>
</evidence>
<gene>
    <name evidence="2" type="ORF">GOB93_06945</name>
</gene>
<dbReference type="InterPro" id="IPR019223">
    <property type="entry name" value="DUF2147"/>
</dbReference>
<dbReference type="Proteomes" id="UP000635278">
    <property type="component" value="Unassembled WGS sequence"/>
</dbReference>
<dbReference type="Pfam" id="PF09917">
    <property type="entry name" value="DUF2147"/>
    <property type="match status" value="1"/>
</dbReference>
<accession>A0ABX0JLU5</accession>
<dbReference type="PANTHER" id="PTHR36919">
    <property type="entry name" value="BLR1215 PROTEIN"/>
    <property type="match status" value="1"/>
</dbReference>
<sequence length="174" mass="18390">MLAGALSVWGLALQVLPARVLPALGVAALLASGSAHGEPAAKGADIPSSGPEFGDWLSEKHDGVFRIARCGNMLCGTLVGLQYGPTEPVPTAKDGRSECGLVMLTNFSPMADTPGRWAGRILDPDSGNVYHAQIWSPTPDVLKLRGYIMVPIFGETQTWTRYKGTIGAACRMPQ</sequence>
<evidence type="ECO:0000313" key="2">
    <source>
        <dbReference type="EMBL" id="NHN84383.1"/>
    </source>
</evidence>
<protein>
    <submittedName>
        <fullName evidence="2">DUF2147 domain-containing protein</fullName>
    </submittedName>
</protein>
<feature type="domain" description="DUF2147" evidence="1">
    <location>
        <begin position="54"/>
        <end position="161"/>
    </location>
</feature>
<reference evidence="2 3" key="1">
    <citation type="journal article" date="2020" name="Int. J. Syst. Evol. Microbiol.">
        <title>Novel acetic acid bacteria from cider fermentations: Acetobacter conturbans sp. nov. and Acetobacter fallax sp. nov.</title>
        <authorList>
            <person name="Sombolestani A.S."/>
            <person name="Cleenwerck I."/>
            <person name="Cnockaert M."/>
            <person name="Borremans W."/>
            <person name="Wieme A.D."/>
            <person name="De Vuyst L."/>
            <person name="Vandamme P."/>
        </authorList>
    </citation>
    <scope>NUCLEOTIDE SEQUENCE [LARGE SCALE GENOMIC DNA]</scope>
    <source>
        <strain evidence="2 3">LMG 30640</strain>
    </source>
</reference>
<name>A0ABX0JLU5_9PROT</name>
<comment type="caution">
    <text evidence="2">The sequence shown here is derived from an EMBL/GenBank/DDBJ whole genome shotgun (WGS) entry which is preliminary data.</text>
</comment>
<keyword evidence="3" id="KW-1185">Reference proteome</keyword>